<accession>A0AAD4DU39</accession>
<feature type="region of interest" description="Disordered" evidence="1">
    <location>
        <begin position="146"/>
        <end position="165"/>
    </location>
</feature>
<dbReference type="AlphaFoldDB" id="A0AAD4DU39"/>
<gene>
    <name evidence="2" type="ORF">F5891DRAFT_985424</name>
</gene>
<evidence type="ECO:0000313" key="3">
    <source>
        <dbReference type="Proteomes" id="UP001195769"/>
    </source>
</evidence>
<dbReference type="RefSeq" id="XP_041219554.1">
    <property type="nucleotide sequence ID" value="XM_041377588.1"/>
</dbReference>
<comment type="caution">
    <text evidence="2">The sequence shown here is derived from an EMBL/GenBank/DDBJ whole genome shotgun (WGS) entry which is preliminary data.</text>
</comment>
<proteinExistence type="predicted"/>
<reference evidence="2" key="1">
    <citation type="journal article" date="2020" name="New Phytol.">
        <title>Comparative genomics reveals dynamic genome evolution in host specialist ectomycorrhizal fungi.</title>
        <authorList>
            <person name="Lofgren L.A."/>
            <person name="Nguyen N.H."/>
            <person name="Vilgalys R."/>
            <person name="Ruytinx J."/>
            <person name="Liao H.L."/>
            <person name="Branco S."/>
            <person name="Kuo A."/>
            <person name="LaButti K."/>
            <person name="Lipzen A."/>
            <person name="Andreopoulos W."/>
            <person name="Pangilinan J."/>
            <person name="Riley R."/>
            <person name="Hundley H."/>
            <person name="Na H."/>
            <person name="Barry K."/>
            <person name="Grigoriev I.V."/>
            <person name="Stajich J.E."/>
            <person name="Kennedy P.G."/>
        </authorList>
    </citation>
    <scope>NUCLEOTIDE SEQUENCE</scope>
    <source>
        <strain evidence="2">FC203</strain>
    </source>
</reference>
<evidence type="ECO:0000256" key="1">
    <source>
        <dbReference type="SAM" id="MobiDB-lite"/>
    </source>
</evidence>
<sequence length="946" mass="106168">MTQLSPHIPKLDKPSPSVFALPSRLHYYLHREGKDGYSGVLCVGGHGEARSRLHAKHRLVIDESWHYPIKVWVLKSSGPSAVQSLSIHEILFPGFASASMSSHEPFLPDVNIEFPEQQRKGNKTVFESPNDNPPSEFTLKHELTATTSTVSETDPKDSFPSTPDSKYSGGAHYPFIGTSRGAESHQAKHHSNNNHHFFHPLRQPPCFQDIHTFDSQLGRLQADYNNQLGAPDSKSNDVFLNFMDELSPASCCYIVHYKEAVRECQRMRLFTTYWELEETNRLHTLLTSLYAEADLEFRRTERETQGLLKALVTKQTLSRTTADVEYLTATRQCNKTSLRETDAQLDLLQDHLKLKQSIHNLGDTSNCAANGPMVQLMGVMTQPRGIYHDAIPGADSSLVALPRDEVVCFASESLVVLPFASIGQPLAGNTYPNHDDSDSDMLRNAGFDPTAMSLQLGPSLSQHAHSHQHAGAVQPHASGSAPQPSHWLPPADVPIYHDHNDAYSEHRYDPSTNPYLQGMPVMPTPSPWHIPSYPQVHTPPSLFDNQLLPANPQFYENFSSSSAGNLALDDDISSVPQLPPNQGIALDIPYPSFNPIHDPFNLEAPAYMSPPDVNNSVSQMHDNIVHIEPTQITPSKIVSVTPRYPINLNAFIPEFTQPVLSKDRDVLLPPNTDDEPMRNSIENATMPKEDRTFLFYRGPNDRRGRRGNHGARYMAQAHLIYNDKNRDHRHIVRSAKTEITKHAINVSSLSDEADRLELVETQGAEWASHNLGTLYLTLSETCRRIMQCCRKHACNLVVDGFSLCLPIWSEGSEREHQEVVIAHLLDDRVFPPNFVMRLGADNLWYFLENEVVLNVILDTAQELKLFRYLEDLNSLACAAAAAVCCGLERVRGRISSDAEFSGAAFKDLYTRLMNYIKETIEKSPVLRKQWEDFKKAIMARLAQLAQ</sequence>
<protein>
    <submittedName>
        <fullName evidence="2">Uncharacterized protein</fullName>
    </submittedName>
</protein>
<dbReference type="Proteomes" id="UP001195769">
    <property type="component" value="Unassembled WGS sequence"/>
</dbReference>
<organism evidence="2 3">
    <name type="scientific">Suillus fuscotomentosus</name>
    <dbReference type="NCBI Taxonomy" id="1912939"/>
    <lineage>
        <taxon>Eukaryota</taxon>
        <taxon>Fungi</taxon>
        <taxon>Dikarya</taxon>
        <taxon>Basidiomycota</taxon>
        <taxon>Agaricomycotina</taxon>
        <taxon>Agaricomycetes</taxon>
        <taxon>Agaricomycetidae</taxon>
        <taxon>Boletales</taxon>
        <taxon>Suillineae</taxon>
        <taxon>Suillaceae</taxon>
        <taxon>Suillus</taxon>
    </lineage>
</organism>
<feature type="region of interest" description="Disordered" evidence="1">
    <location>
        <begin position="460"/>
        <end position="488"/>
    </location>
</feature>
<evidence type="ECO:0000313" key="2">
    <source>
        <dbReference type="EMBL" id="KAG1893978.1"/>
    </source>
</evidence>
<dbReference type="GeneID" id="64671886"/>
<dbReference type="EMBL" id="JABBWK010000087">
    <property type="protein sequence ID" value="KAG1893978.1"/>
    <property type="molecule type" value="Genomic_DNA"/>
</dbReference>
<keyword evidence="3" id="KW-1185">Reference proteome</keyword>
<name>A0AAD4DU39_9AGAM</name>